<dbReference type="AlphaFoldDB" id="A0A2P5DJB0"/>
<sequence>MFQDDVNSQFQHRIKESNRLITVITLRITGVSLPNTQSKGDGEEDAPLDYGFYGFIRISSFIRNMNMITEEDEERKRKKKALMCQALERGSALCTHMARDSP</sequence>
<proteinExistence type="predicted"/>
<dbReference type="EMBL" id="JXTB01000034">
    <property type="protein sequence ID" value="PON73392.1"/>
    <property type="molecule type" value="Genomic_DNA"/>
</dbReference>
<gene>
    <name evidence="1" type="ORF">PanWU01x14_058960</name>
</gene>
<reference evidence="2" key="1">
    <citation type="submission" date="2016-06" db="EMBL/GenBank/DDBJ databases">
        <title>Parallel loss of symbiosis genes in relatives of nitrogen-fixing non-legume Parasponia.</title>
        <authorList>
            <person name="Van Velzen R."/>
            <person name="Holmer R."/>
            <person name="Bu F."/>
            <person name="Rutten L."/>
            <person name="Van Zeijl A."/>
            <person name="Liu W."/>
            <person name="Santuari L."/>
            <person name="Cao Q."/>
            <person name="Sharma T."/>
            <person name="Shen D."/>
            <person name="Roswanjaya Y."/>
            <person name="Wardhani T."/>
            <person name="Kalhor M.S."/>
            <person name="Jansen J."/>
            <person name="Van den Hoogen J."/>
            <person name="Gungor B."/>
            <person name="Hartog M."/>
            <person name="Hontelez J."/>
            <person name="Verver J."/>
            <person name="Yang W.-C."/>
            <person name="Schijlen E."/>
            <person name="Repin R."/>
            <person name="Schilthuizen M."/>
            <person name="Schranz E."/>
            <person name="Heidstra R."/>
            <person name="Miyata K."/>
            <person name="Fedorova E."/>
            <person name="Kohlen W."/>
            <person name="Bisseling T."/>
            <person name="Smit S."/>
            <person name="Geurts R."/>
        </authorList>
    </citation>
    <scope>NUCLEOTIDE SEQUENCE [LARGE SCALE GENOMIC DNA]</scope>
    <source>
        <strain evidence="2">cv. WU1-14</strain>
    </source>
</reference>
<organism evidence="1 2">
    <name type="scientific">Parasponia andersonii</name>
    <name type="common">Sponia andersonii</name>
    <dbReference type="NCBI Taxonomy" id="3476"/>
    <lineage>
        <taxon>Eukaryota</taxon>
        <taxon>Viridiplantae</taxon>
        <taxon>Streptophyta</taxon>
        <taxon>Embryophyta</taxon>
        <taxon>Tracheophyta</taxon>
        <taxon>Spermatophyta</taxon>
        <taxon>Magnoliopsida</taxon>
        <taxon>eudicotyledons</taxon>
        <taxon>Gunneridae</taxon>
        <taxon>Pentapetalae</taxon>
        <taxon>rosids</taxon>
        <taxon>fabids</taxon>
        <taxon>Rosales</taxon>
        <taxon>Cannabaceae</taxon>
        <taxon>Parasponia</taxon>
    </lineage>
</organism>
<evidence type="ECO:0000313" key="2">
    <source>
        <dbReference type="Proteomes" id="UP000237105"/>
    </source>
</evidence>
<keyword evidence="2" id="KW-1185">Reference proteome</keyword>
<name>A0A2P5DJB0_PARAD</name>
<dbReference type="Proteomes" id="UP000237105">
    <property type="component" value="Unassembled WGS sequence"/>
</dbReference>
<accession>A0A2P5DJB0</accession>
<evidence type="ECO:0000313" key="1">
    <source>
        <dbReference type="EMBL" id="PON73392.1"/>
    </source>
</evidence>
<protein>
    <submittedName>
        <fullName evidence="1">Uncharacterized protein</fullName>
    </submittedName>
</protein>
<comment type="caution">
    <text evidence="1">The sequence shown here is derived from an EMBL/GenBank/DDBJ whole genome shotgun (WGS) entry which is preliminary data.</text>
</comment>